<sequence>MRYWIKSTPPLIIRKAYADSMTELMEWIEELIRDTKREYEARKEKFPPKKDFDIFKKCFILISVDTDKFPYTFEALGVDVPSKAKVHRARRRFSSVWKEWSKVAGKPKKKSGRKHLSDKIQTAAIKLKPKKNQ</sequence>
<dbReference type="AlphaFoldDB" id="A0A0F9ANR3"/>
<feature type="region of interest" description="Disordered" evidence="1">
    <location>
        <begin position="104"/>
        <end position="133"/>
    </location>
</feature>
<protein>
    <submittedName>
        <fullName evidence="2">Uncharacterized protein</fullName>
    </submittedName>
</protein>
<reference evidence="2" key="1">
    <citation type="journal article" date="2015" name="Nature">
        <title>Complex archaea that bridge the gap between prokaryotes and eukaryotes.</title>
        <authorList>
            <person name="Spang A."/>
            <person name="Saw J.H."/>
            <person name="Jorgensen S.L."/>
            <person name="Zaremba-Niedzwiedzka K."/>
            <person name="Martijn J."/>
            <person name="Lind A.E."/>
            <person name="van Eijk R."/>
            <person name="Schleper C."/>
            <person name="Guy L."/>
            <person name="Ettema T.J."/>
        </authorList>
    </citation>
    <scope>NUCLEOTIDE SEQUENCE</scope>
</reference>
<evidence type="ECO:0000313" key="2">
    <source>
        <dbReference type="EMBL" id="KKK80119.1"/>
    </source>
</evidence>
<dbReference type="EMBL" id="LAZR01053726">
    <property type="protein sequence ID" value="KKK80119.1"/>
    <property type="molecule type" value="Genomic_DNA"/>
</dbReference>
<accession>A0A0F9ANR3</accession>
<organism evidence="2">
    <name type="scientific">marine sediment metagenome</name>
    <dbReference type="NCBI Taxonomy" id="412755"/>
    <lineage>
        <taxon>unclassified sequences</taxon>
        <taxon>metagenomes</taxon>
        <taxon>ecological metagenomes</taxon>
    </lineage>
</organism>
<name>A0A0F9ANR3_9ZZZZ</name>
<gene>
    <name evidence="2" type="ORF">LCGC14_2826650</name>
</gene>
<proteinExistence type="predicted"/>
<comment type="caution">
    <text evidence="2">The sequence shown here is derived from an EMBL/GenBank/DDBJ whole genome shotgun (WGS) entry which is preliminary data.</text>
</comment>
<evidence type="ECO:0000256" key="1">
    <source>
        <dbReference type="SAM" id="MobiDB-lite"/>
    </source>
</evidence>
<feature type="compositionally biased region" description="Basic residues" evidence="1">
    <location>
        <begin position="105"/>
        <end position="116"/>
    </location>
</feature>